<dbReference type="AlphaFoldDB" id="I2GPM1"/>
<dbReference type="RefSeq" id="WP_009284414.1">
    <property type="nucleotide sequence ID" value="NZ_CAIT01000009.1"/>
</dbReference>
<dbReference type="Proteomes" id="UP000009309">
    <property type="component" value="Unassembled WGS sequence"/>
</dbReference>
<protein>
    <submittedName>
        <fullName evidence="1">Uncharacterized protein</fullName>
    </submittedName>
</protein>
<dbReference type="STRING" id="1185876.BN8_05140"/>
<accession>I2GPM1</accession>
<sequence>MNLSLIAPASGFVPDALAHHFLPDPEPAIADIQRFRGRIYAQDSAIPLSALDSLGRHRSEVDYRSWHIVARDAQGQISGVLRLPIYPIDTPIESLLLNQTLERMQPEQRHLYRYVLQRFIDRSVTAGYPCVAEPGGWAVDRTRCGRQTGINLVTTGWAIGEYYGHYVAASTVTVKHHAADLLKLMGGFNELAGTPNARFHDPYFRCDIELVFFYSDKVSGRFGEMVEKIKEDLLKSQSFVTL</sequence>
<evidence type="ECO:0000313" key="2">
    <source>
        <dbReference type="Proteomes" id="UP000009309"/>
    </source>
</evidence>
<gene>
    <name evidence="1" type="ORF">BN8_05140</name>
</gene>
<dbReference type="SUPFAM" id="SSF55729">
    <property type="entry name" value="Acyl-CoA N-acyltransferases (Nat)"/>
    <property type="match status" value="1"/>
</dbReference>
<proteinExistence type="predicted"/>
<organism evidence="1 2">
    <name type="scientific">Fibrisoma limi BUZ 3</name>
    <dbReference type="NCBI Taxonomy" id="1185876"/>
    <lineage>
        <taxon>Bacteria</taxon>
        <taxon>Pseudomonadati</taxon>
        <taxon>Bacteroidota</taxon>
        <taxon>Cytophagia</taxon>
        <taxon>Cytophagales</taxon>
        <taxon>Spirosomataceae</taxon>
        <taxon>Fibrisoma</taxon>
    </lineage>
</organism>
<dbReference type="EMBL" id="CAIT01000009">
    <property type="protein sequence ID" value="CCH55849.1"/>
    <property type="molecule type" value="Genomic_DNA"/>
</dbReference>
<evidence type="ECO:0000313" key="1">
    <source>
        <dbReference type="EMBL" id="CCH55849.1"/>
    </source>
</evidence>
<dbReference type="InterPro" id="IPR016181">
    <property type="entry name" value="Acyl_CoA_acyltransferase"/>
</dbReference>
<reference evidence="1 2" key="1">
    <citation type="journal article" date="2012" name="J. Bacteriol.">
        <title>Genome Sequence of the Filamentous Bacterium Fibrisoma limi BUZ 3T.</title>
        <authorList>
            <person name="Filippini M."/>
            <person name="Qi W."/>
            <person name="Jaenicke S."/>
            <person name="Goesmann A."/>
            <person name="Smits T.H."/>
            <person name="Bagheri H.C."/>
        </authorList>
    </citation>
    <scope>NUCLEOTIDE SEQUENCE [LARGE SCALE GENOMIC DNA]</scope>
    <source>
        <strain evidence="2">BUZ 3T</strain>
    </source>
</reference>
<comment type="caution">
    <text evidence="1">The sequence shown here is derived from an EMBL/GenBank/DDBJ whole genome shotgun (WGS) entry which is preliminary data.</text>
</comment>
<name>I2GPM1_9BACT</name>
<dbReference type="OrthoDB" id="185287at2"/>
<keyword evidence="2" id="KW-1185">Reference proteome</keyword>